<proteinExistence type="predicted"/>
<sequence length="84" mass="9908">MKRFPWMPFYIFAATAIPLLTLQITWQLAEQFVTHAVDPKLLLTACRLFPLAAALSVWQVWYEEYYLIPRYSAAYRRRVGLPVD</sequence>
<keyword evidence="1" id="KW-0812">Transmembrane</keyword>
<feature type="transmembrane region" description="Helical" evidence="1">
    <location>
        <begin position="41"/>
        <end position="62"/>
    </location>
</feature>
<keyword evidence="1" id="KW-0472">Membrane</keyword>
<organism evidence="2 3">
    <name type="scientific">Paraburkholderia aspalathi</name>
    <dbReference type="NCBI Taxonomy" id="1324617"/>
    <lineage>
        <taxon>Bacteria</taxon>
        <taxon>Pseudomonadati</taxon>
        <taxon>Pseudomonadota</taxon>
        <taxon>Betaproteobacteria</taxon>
        <taxon>Burkholderiales</taxon>
        <taxon>Burkholderiaceae</taxon>
        <taxon>Paraburkholderia</taxon>
    </lineage>
</organism>
<dbReference type="AlphaFoldDB" id="A0A1I7EPM0"/>
<evidence type="ECO:0000313" key="3">
    <source>
        <dbReference type="Proteomes" id="UP000198844"/>
    </source>
</evidence>
<dbReference type="EMBL" id="FPBH01000043">
    <property type="protein sequence ID" value="SFU25871.1"/>
    <property type="molecule type" value="Genomic_DNA"/>
</dbReference>
<evidence type="ECO:0000313" key="2">
    <source>
        <dbReference type="EMBL" id="SFU25871.1"/>
    </source>
</evidence>
<keyword evidence="1" id="KW-1133">Transmembrane helix</keyword>
<dbReference type="Proteomes" id="UP000198844">
    <property type="component" value="Unassembled WGS sequence"/>
</dbReference>
<name>A0A1I7EPM0_9BURK</name>
<reference evidence="2 3" key="1">
    <citation type="submission" date="2016-10" db="EMBL/GenBank/DDBJ databases">
        <authorList>
            <person name="de Groot N.N."/>
        </authorList>
    </citation>
    <scope>NUCLEOTIDE SEQUENCE [LARGE SCALE GENOMIC DNA]</scope>
    <source>
        <strain evidence="2 3">LMG 27731</strain>
    </source>
</reference>
<gene>
    <name evidence="2" type="ORF">SAMN05192563_10436</name>
</gene>
<accession>A0A1I7EPM0</accession>
<evidence type="ECO:0000256" key="1">
    <source>
        <dbReference type="SAM" id="Phobius"/>
    </source>
</evidence>
<protein>
    <submittedName>
        <fullName evidence="2">Uncharacterized protein</fullName>
    </submittedName>
</protein>